<gene>
    <name evidence="19" type="ORF">BXZ70DRAFT_720347</name>
</gene>
<evidence type="ECO:0000256" key="9">
    <source>
        <dbReference type="ARBA" id="ARBA00023006"/>
    </source>
</evidence>
<feature type="chain" id="PRO_5035441079" description="Autophagy-related protein 27" evidence="17">
    <location>
        <begin position="23"/>
        <end position="363"/>
    </location>
</feature>
<evidence type="ECO:0000256" key="4">
    <source>
        <dbReference type="ARBA" id="ARBA00005363"/>
    </source>
</evidence>
<evidence type="ECO:0000259" key="18">
    <source>
        <dbReference type="PROSITE" id="PS51914"/>
    </source>
</evidence>
<dbReference type="InterPro" id="IPR018939">
    <property type="entry name" value="Autophagy-rel_prot_27"/>
</dbReference>
<comment type="caution">
    <text evidence="19">The sequence shown here is derived from an EMBL/GenBank/DDBJ whole genome shotgun (WGS) entry which is preliminary data.</text>
</comment>
<reference evidence="19" key="1">
    <citation type="journal article" date="2021" name="New Phytol.">
        <title>Evolutionary innovations through gain and loss of genes in the ectomycorrhizal Boletales.</title>
        <authorList>
            <person name="Wu G."/>
            <person name="Miyauchi S."/>
            <person name="Morin E."/>
            <person name="Kuo A."/>
            <person name="Drula E."/>
            <person name="Varga T."/>
            <person name="Kohler A."/>
            <person name="Feng B."/>
            <person name="Cao Y."/>
            <person name="Lipzen A."/>
            <person name="Daum C."/>
            <person name="Hundley H."/>
            <person name="Pangilinan J."/>
            <person name="Johnson J."/>
            <person name="Barry K."/>
            <person name="LaButti K."/>
            <person name="Ng V."/>
            <person name="Ahrendt S."/>
            <person name="Min B."/>
            <person name="Choi I.G."/>
            <person name="Park H."/>
            <person name="Plett J.M."/>
            <person name="Magnuson J."/>
            <person name="Spatafora J.W."/>
            <person name="Nagy L.G."/>
            <person name="Henrissat B."/>
            <person name="Grigoriev I.V."/>
            <person name="Yang Z.L."/>
            <person name="Xu J."/>
            <person name="Martin F.M."/>
        </authorList>
    </citation>
    <scope>NUCLEOTIDE SEQUENCE</scope>
    <source>
        <strain evidence="19">KKN 215</strain>
    </source>
</reference>
<evidence type="ECO:0000256" key="6">
    <source>
        <dbReference type="ARBA" id="ARBA00022692"/>
    </source>
</evidence>
<feature type="transmembrane region" description="Helical" evidence="16">
    <location>
        <begin position="262"/>
        <end position="280"/>
    </location>
</feature>
<dbReference type="Pfam" id="PF09451">
    <property type="entry name" value="ATG27"/>
    <property type="match status" value="1"/>
</dbReference>
<evidence type="ECO:0000256" key="14">
    <source>
        <dbReference type="ARBA" id="ARBA00023329"/>
    </source>
</evidence>
<evidence type="ECO:0000256" key="11">
    <source>
        <dbReference type="ARBA" id="ARBA00023128"/>
    </source>
</evidence>
<proteinExistence type="inferred from homology"/>
<sequence>MALTHLTVLLLALLALVVAVLAADEEVAKHCKFTLEGQNFDLCPIIELGKEKGGWFVGSERQTPPTVTKMSYRISLSGPLPFNASIPSEIQCPEGTWICMKKFNIRPNVENELPRLLEVVPIAGSIVPPQSSLSAAADVEKTKLNVTVQLSPWQKDDVRHKNLHIRYHGGHYVGRAQQADFSFVCDHKAEALTSPEYLFEWGGRHIFQWKTKQACGEMMANEPADDTPPPPPPDGPPMENEDGSSELVDLPPYTGSPSRVKWFLVLTSTAAVAFLIYIAYHPPQLIRRHVLSYIKSHPSLARFRVGEHVLVRWADEELGYEEGEEDLMVNGERDSIFFDDDEQIPLKPSPKKKGLFPSYGVAL</sequence>
<evidence type="ECO:0000313" key="19">
    <source>
        <dbReference type="EMBL" id="KAH8103336.1"/>
    </source>
</evidence>
<evidence type="ECO:0000256" key="1">
    <source>
        <dbReference type="ARBA" id="ARBA00004304"/>
    </source>
</evidence>
<evidence type="ECO:0000313" key="20">
    <source>
        <dbReference type="Proteomes" id="UP000813824"/>
    </source>
</evidence>
<dbReference type="InterPro" id="IPR044865">
    <property type="entry name" value="MRH_dom"/>
</dbReference>
<keyword evidence="7 17" id="KW-0732">Signal</keyword>
<dbReference type="InterPro" id="IPR009011">
    <property type="entry name" value="Man6P_isomerase_rcpt-bd_dom_sf"/>
</dbReference>
<evidence type="ECO:0000256" key="2">
    <source>
        <dbReference type="ARBA" id="ARBA00004358"/>
    </source>
</evidence>
<evidence type="ECO:0000256" key="13">
    <source>
        <dbReference type="ARBA" id="ARBA00023157"/>
    </source>
</evidence>
<dbReference type="GO" id="GO:0030659">
    <property type="term" value="C:cytoplasmic vesicle membrane"/>
    <property type="evidence" value="ECO:0007669"/>
    <property type="project" value="UniProtKB-SubCell"/>
</dbReference>
<dbReference type="SUPFAM" id="SSF50911">
    <property type="entry name" value="Mannose 6-phosphate receptor domain"/>
    <property type="match status" value="1"/>
</dbReference>
<dbReference type="GO" id="GO:0006914">
    <property type="term" value="P:autophagy"/>
    <property type="evidence" value="ECO:0007669"/>
    <property type="project" value="UniProtKB-KW"/>
</dbReference>
<accession>A0A8K0XS19</accession>
<keyword evidence="9" id="KW-0072">Autophagy</keyword>
<keyword evidence="11" id="KW-0496">Mitochondrion</keyword>
<keyword evidence="8 16" id="KW-1133">Transmembrane helix</keyword>
<organism evidence="19 20">
    <name type="scientific">Cristinia sonorae</name>
    <dbReference type="NCBI Taxonomy" id="1940300"/>
    <lineage>
        <taxon>Eukaryota</taxon>
        <taxon>Fungi</taxon>
        <taxon>Dikarya</taxon>
        <taxon>Basidiomycota</taxon>
        <taxon>Agaricomycotina</taxon>
        <taxon>Agaricomycetes</taxon>
        <taxon>Agaricomycetidae</taxon>
        <taxon>Agaricales</taxon>
        <taxon>Pleurotineae</taxon>
        <taxon>Stephanosporaceae</taxon>
        <taxon>Cristinia</taxon>
    </lineage>
</organism>
<feature type="compositionally biased region" description="Pro residues" evidence="15">
    <location>
        <begin position="226"/>
        <end position="236"/>
    </location>
</feature>
<keyword evidence="12 16" id="KW-0472">Membrane</keyword>
<evidence type="ECO:0000256" key="15">
    <source>
        <dbReference type="SAM" id="MobiDB-lite"/>
    </source>
</evidence>
<comment type="subcellular location">
    <subcellularLocation>
        <location evidence="2">Cytoplasmic vesicle membrane</location>
        <topology evidence="2">Single-pass type I membrane protein</topology>
    </subcellularLocation>
    <subcellularLocation>
        <location evidence="3">Golgi apparatus membrane</location>
        <topology evidence="3">Single-pass type I membrane protein</topology>
    </subcellularLocation>
    <subcellularLocation>
        <location evidence="1">Mitochondrion membrane</location>
        <topology evidence="1">Single-pass membrane protein</topology>
    </subcellularLocation>
</comment>
<name>A0A8K0XS19_9AGAR</name>
<comment type="similarity">
    <text evidence="4">Belongs to the ATG27 family.</text>
</comment>
<evidence type="ECO:0000256" key="12">
    <source>
        <dbReference type="ARBA" id="ARBA00023136"/>
    </source>
</evidence>
<keyword evidence="13" id="KW-1015">Disulfide bond</keyword>
<dbReference type="PROSITE" id="PS51914">
    <property type="entry name" value="MRH"/>
    <property type="match status" value="1"/>
</dbReference>
<dbReference type="GO" id="GO:0031966">
    <property type="term" value="C:mitochondrial membrane"/>
    <property type="evidence" value="ECO:0007669"/>
    <property type="project" value="UniProtKB-SubCell"/>
</dbReference>
<evidence type="ECO:0000256" key="5">
    <source>
        <dbReference type="ARBA" id="ARBA00013776"/>
    </source>
</evidence>
<evidence type="ECO:0000256" key="16">
    <source>
        <dbReference type="SAM" id="Phobius"/>
    </source>
</evidence>
<evidence type="ECO:0000256" key="3">
    <source>
        <dbReference type="ARBA" id="ARBA00004614"/>
    </source>
</evidence>
<dbReference type="GO" id="GO:0000139">
    <property type="term" value="C:Golgi membrane"/>
    <property type="evidence" value="ECO:0007669"/>
    <property type="project" value="UniProtKB-SubCell"/>
</dbReference>
<keyword evidence="14" id="KW-0968">Cytoplasmic vesicle</keyword>
<feature type="domain" description="MRH" evidence="18">
    <location>
        <begin position="29"/>
        <end position="217"/>
    </location>
</feature>
<dbReference type="Proteomes" id="UP000813824">
    <property type="component" value="Unassembled WGS sequence"/>
</dbReference>
<evidence type="ECO:0000256" key="7">
    <source>
        <dbReference type="ARBA" id="ARBA00022729"/>
    </source>
</evidence>
<dbReference type="OrthoDB" id="29460at2759"/>
<evidence type="ECO:0000256" key="17">
    <source>
        <dbReference type="SAM" id="SignalP"/>
    </source>
</evidence>
<dbReference type="AlphaFoldDB" id="A0A8K0XS19"/>
<dbReference type="Gene3D" id="2.70.130.10">
    <property type="entry name" value="Mannose-6-phosphate receptor binding domain"/>
    <property type="match status" value="1"/>
</dbReference>
<evidence type="ECO:0000256" key="10">
    <source>
        <dbReference type="ARBA" id="ARBA00023034"/>
    </source>
</evidence>
<protein>
    <recommendedName>
        <fullName evidence="5">Autophagy-related protein 27</fullName>
    </recommendedName>
</protein>
<keyword evidence="20" id="KW-1185">Reference proteome</keyword>
<dbReference type="EMBL" id="JAEVFJ010000007">
    <property type="protein sequence ID" value="KAH8103336.1"/>
    <property type="molecule type" value="Genomic_DNA"/>
</dbReference>
<feature type="signal peptide" evidence="17">
    <location>
        <begin position="1"/>
        <end position="22"/>
    </location>
</feature>
<keyword evidence="6 16" id="KW-0812">Transmembrane</keyword>
<keyword evidence="10" id="KW-0333">Golgi apparatus</keyword>
<feature type="region of interest" description="Disordered" evidence="15">
    <location>
        <begin position="219"/>
        <end position="250"/>
    </location>
</feature>
<evidence type="ECO:0000256" key="8">
    <source>
        <dbReference type="ARBA" id="ARBA00022989"/>
    </source>
</evidence>